<dbReference type="InParanoid" id="L7JVT0"/>
<keyword evidence="1" id="KW-0732">Signal</keyword>
<feature type="signal peptide" evidence="1">
    <location>
        <begin position="1"/>
        <end position="19"/>
    </location>
</feature>
<name>L7JVT0_TRAHO</name>
<accession>L7JVT0</accession>
<keyword evidence="3" id="KW-1185">Reference proteome</keyword>
<feature type="chain" id="PRO_5003978893" evidence="1">
    <location>
        <begin position="20"/>
        <end position="436"/>
    </location>
</feature>
<gene>
    <name evidence="2" type="ORF">THOM_1512</name>
</gene>
<organism evidence="2 3">
    <name type="scientific">Trachipleistophora hominis</name>
    <name type="common">Microsporidian parasite</name>
    <dbReference type="NCBI Taxonomy" id="72359"/>
    <lineage>
        <taxon>Eukaryota</taxon>
        <taxon>Fungi</taxon>
        <taxon>Fungi incertae sedis</taxon>
        <taxon>Microsporidia</taxon>
        <taxon>Pleistophoridae</taxon>
        <taxon>Trachipleistophora</taxon>
    </lineage>
</organism>
<proteinExistence type="predicted"/>
<reference evidence="2 3" key="1">
    <citation type="journal article" date="2012" name="PLoS Pathog.">
        <title>The genome of the obligate intracellular parasite Trachipleistophora hominis: new insights into microsporidian genome dynamics and reductive evolution.</title>
        <authorList>
            <person name="Heinz E."/>
            <person name="Williams T.A."/>
            <person name="Nakjang S."/>
            <person name="Noel C.J."/>
            <person name="Swan D.C."/>
            <person name="Goldberg A.V."/>
            <person name="Harris S.R."/>
            <person name="Weinmaier T."/>
            <person name="Markert S."/>
            <person name="Becher D."/>
            <person name="Bernhardt J."/>
            <person name="Dagan T."/>
            <person name="Hacker C."/>
            <person name="Lucocq J.M."/>
            <person name="Schweder T."/>
            <person name="Rattei T."/>
            <person name="Hall N."/>
            <person name="Hirt R.P."/>
            <person name="Embley T.M."/>
        </authorList>
    </citation>
    <scope>NUCLEOTIDE SEQUENCE [LARGE SCALE GENOMIC DNA]</scope>
</reference>
<dbReference type="AlphaFoldDB" id="L7JVT0"/>
<protein>
    <submittedName>
        <fullName evidence="2">Uncharacterized protein</fullName>
    </submittedName>
</protein>
<dbReference type="VEuPathDB" id="MicrosporidiaDB:THOM_1512"/>
<evidence type="ECO:0000313" key="2">
    <source>
        <dbReference type="EMBL" id="ELQ75534.1"/>
    </source>
</evidence>
<dbReference type="HOGENOM" id="CLU_628795_0_0_1"/>
<evidence type="ECO:0000256" key="1">
    <source>
        <dbReference type="SAM" id="SignalP"/>
    </source>
</evidence>
<evidence type="ECO:0000313" key="3">
    <source>
        <dbReference type="Proteomes" id="UP000011185"/>
    </source>
</evidence>
<dbReference type="EMBL" id="JH993949">
    <property type="protein sequence ID" value="ELQ75534.1"/>
    <property type="molecule type" value="Genomic_DNA"/>
</dbReference>
<dbReference type="Proteomes" id="UP000011185">
    <property type="component" value="Unassembled WGS sequence"/>
</dbReference>
<sequence>MNILLIATLFTKHILFGWAGCSSDTPSCILLTDSNIRTQQYKKFEVMLRDGSVHSVSLSRVKDLWFLIAKFMMGFITMRYRSPQPGNSNKEFQALDKELSGGYYVTQVLDFRRFVDVFSQTMPFPESKSFYRLETPVSALKFVRTFNQAKCEVNLQGLMLYIDDLYNACRVVNCVCRYVFGSVSMAMRPEYADLGSVLSDPYGPFKEMDDLRAKGDDANYVFGSVLDFKSNLKYLSNLQGLFVRYLENGPRLSLLAELCEKAKMIEKELSENEADYNKYLCNTEGFCTWLFRQLGIVGYGGRGRSLFIHSVRLRDICQNWSLRGLCNQCQYYESYGDPHMLLLMERVKENGGVLPPGLRKSRERFWDWRNKNVSTDIMVNIVKLWDRLTEKESDEFDEKHRDLFTDIYRVACRTYGSSWLNSTLYMVDTSCVCSLS</sequence>